<feature type="modified residue" description="4-aspartylphosphate" evidence="1">
    <location>
        <position position="68"/>
    </location>
</feature>
<organism evidence="3 4">
    <name type="scientific">Natrarchaeobius chitinivorans</name>
    <dbReference type="NCBI Taxonomy" id="1679083"/>
    <lineage>
        <taxon>Archaea</taxon>
        <taxon>Methanobacteriati</taxon>
        <taxon>Methanobacteriota</taxon>
        <taxon>Stenosarchaea group</taxon>
        <taxon>Halobacteria</taxon>
        <taxon>Halobacteriales</taxon>
        <taxon>Natrialbaceae</taxon>
        <taxon>Natrarchaeobius</taxon>
    </lineage>
</organism>
<keyword evidence="4" id="KW-1185">Reference proteome</keyword>
<accession>A0A3N6LTP1</accession>
<evidence type="ECO:0000259" key="2">
    <source>
        <dbReference type="PROSITE" id="PS50110"/>
    </source>
</evidence>
<dbReference type="EMBL" id="REGA01000014">
    <property type="protein sequence ID" value="RQG93473.1"/>
    <property type="molecule type" value="Genomic_DNA"/>
</dbReference>
<sequence>MTNRLDEPMEILLVEDNPGDVRLTREAFREVPTDVTLCVCTDGDDALEELRDRSTSDSIPVPDLTLLDLNLPRTNGFEFLEEIQDDPVLARIPVLVLTSSNAGDDILESYELAANAYLTKPTDPAEFSTMVEAVVDFWFRQATLPPATA</sequence>
<protein>
    <submittedName>
        <fullName evidence="3">Response regulator</fullName>
    </submittedName>
</protein>
<dbReference type="RefSeq" id="WP_124196509.1">
    <property type="nucleotide sequence ID" value="NZ_REGA01000014.1"/>
</dbReference>
<gene>
    <name evidence="3" type="ORF">EA473_15520</name>
</gene>
<evidence type="ECO:0000313" key="3">
    <source>
        <dbReference type="EMBL" id="RQG93473.1"/>
    </source>
</evidence>
<evidence type="ECO:0000313" key="4">
    <source>
        <dbReference type="Proteomes" id="UP000282323"/>
    </source>
</evidence>
<dbReference type="PANTHER" id="PTHR44520:SF2">
    <property type="entry name" value="RESPONSE REGULATOR RCP1"/>
    <property type="match status" value="1"/>
</dbReference>
<dbReference type="GO" id="GO:0000160">
    <property type="term" value="P:phosphorelay signal transduction system"/>
    <property type="evidence" value="ECO:0007669"/>
    <property type="project" value="InterPro"/>
</dbReference>
<keyword evidence="1" id="KW-0597">Phosphoprotein</keyword>
<dbReference type="OrthoDB" id="9652at2157"/>
<dbReference type="Proteomes" id="UP000282323">
    <property type="component" value="Unassembled WGS sequence"/>
</dbReference>
<dbReference type="InterPro" id="IPR001789">
    <property type="entry name" value="Sig_transdc_resp-reg_receiver"/>
</dbReference>
<dbReference type="PROSITE" id="PS50110">
    <property type="entry name" value="RESPONSE_REGULATORY"/>
    <property type="match status" value="1"/>
</dbReference>
<dbReference type="InterPro" id="IPR011006">
    <property type="entry name" value="CheY-like_superfamily"/>
</dbReference>
<dbReference type="InterPro" id="IPR052893">
    <property type="entry name" value="TCS_response_regulator"/>
</dbReference>
<dbReference type="Gene3D" id="3.40.50.2300">
    <property type="match status" value="1"/>
</dbReference>
<dbReference type="SUPFAM" id="SSF52172">
    <property type="entry name" value="CheY-like"/>
    <property type="match status" value="1"/>
</dbReference>
<dbReference type="CDD" id="cd17557">
    <property type="entry name" value="REC_Rcp-like"/>
    <property type="match status" value="1"/>
</dbReference>
<dbReference type="AlphaFoldDB" id="A0A3N6LTP1"/>
<dbReference type="SMART" id="SM00448">
    <property type="entry name" value="REC"/>
    <property type="match status" value="1"/>
</dbReference>
<name>A0A3N6LTP1_NATCH</name>
<comment type="caution">
    <text evidence="3">The sequence shown here is derived from an EMBL/GenBank/DDBJ whole genome shotgun (WGS) entry which is preliminary data.</text>
</comment>
<dbReference type="Pfam" id="PF00072">
    <property type="entry name" value="Response_reg"/>
    <property type="match status" value="1"/>
</dbReference>
<dbReference type="PANTHER" id="PTHR44520">
    <property type="entry name" value="RESPONSE REGULATOR RCP1-RELATED"/>
    <property type="match status" value="1"/>
</dbReference>
<reference evidence="3 4" key="1">
    <citation type="submission" date="2018-10" db="EMBL/GenBank/DDBJ databases">
        <title>Natrarchaeobius chitinivorans gen. nov., sp. nov., and Natrarchaeobius haloalkaliphilus sp. nov., alkaliphilic, chitin-utilizing haloarchaea from hypersaline alkaline lakes.</title>
        <authorList>
            <person name="Sorokin D.Y."/>
            <person name="Elcheninov A.G."/>
            <person name="Kostrikina N.A."/>
            <person name="Bale N.J."/>
            <person name="Sinninghe Damste J.S."/>
            <person name="Khijniak T.V."/>
            <person name="Kublanov I.V."/>
            <person name="Toshchakov S.V."/>
        </authorList>
    </citation>
    <scope>NUCLEOTIDE SEQUENCE [LARGE SCALE GENOMIC DNA]</scope>
    <source>
        <strain evidence="3 4">AArcht4T</strain>
    </source>
</reference>
<proteinExistence type="predicted"/>
<evidence type="ECO:0000256" key="1">
    <source>
        <dbReference type="PROSITE-ProRule" id="PRU00169"/>
    </source>
</evidence>
<feature type="domain" description="Response regulatory" evidence="2">
    <location>
        <begin position="10"/>
        <end position="135"/>
    </location>
</feature>